<keyword evidence="3" id="KW-1185">Reference proteome</keyword>
<keyword evidence="1" id="KW-0812">Transmembrane</keyword>
<name>A0ABN1L4M6_9GAMM</name>
<protein>
    <recommendedName>
        <fullName evidence="4">Dicarboxylate transport domain-containing protein</fullName>
    </recommendedName>
</protein>
<dbReference type="Pfam" id="PF11739">
    <property type="entry name" value="YdbH-like"/>
    <property type="match status" value="1"/>
</dbReference>
<keyword evidence="1" id="KW-0472">Membrane</keyword>
<feature type="transmembrane region" description="Helical" evidence="1">
    <location>
        <begin position="20"/>
        <end position="42"/>
    </location>
</feature>
<sequence>MKSLFYLFVDSERLLRLFKFTLLMLLLLAVTLVGAFFARAILVQQTVNHYLAQYHSNVSCLAFNFTRELNVVIEKLCIESPYADLTIEHATFDWNLSSAQLFNRVIKLNNLENIAIESLSITGRKAFTLNGEHGASSSYMLNSIPQQMQEYLNIISAYSLDSTVQVKEFTYQPFILEGVDESKSKSPIYHGTMLADNQQLILSLLSENKAPILAVNLVPITSGFEGQVNANIASVIELLQIHNMVLPRAVIAKESVLVGSIATQWHWQKNRLTVNAKINDFLYQPLSTLTKPNSLSQLMTVKGNLYWQMNLVDEVLTLNFEQELESANKMTHQTLSQPSELVVKHQGLNEYLSSAQLPQWLDDILLGDLLTHNDLSELSITPQGSMRIDFSQQKIITETLTLRTKTATPFTLELTDAELIYQQEESEPFNLSLSNSAQLAFSLATQLSLAMTQSFSHEKVSINAYGQLKQNDNEWQLLLAPETKLQLANLSFSSVTPTEKDKEAQANNSANTTKISQLISHWQGRVTLNNNKQVILALQNHNQVKQLRVAQILQFNEANAELNIQGGLENININGAIHADKVPLGQLQVSGNIETPLIELNAENIMLTDLLALKVKLPVALNLIDGRLSYQLNTQLTSLQSSSMVYAPITVDLSVQDMTGELDGLWLQELNWQQRFLVEHQKITTQPHSAYSKKANLSIAKIEAATPITNLVANVNIDFQEDQLSGSIVNANGNIVGGKFSIKKALWPLQMQHSVDIQLESIDLETLLELDKKQGIVVTGKVSGNLPLYTDGNKFFIEAGELYNVDDGVIQVFNNPAVEELKASSLELKLAFGALENLHYHYLYSAVSMGDDGYMLLDTVIKGRNPDLENDVNLNLNLSYDLLGLLESLTITDSLESNMINGLQKN</sequence>
<organism evidence="2 3">
    <name type="scientific">Colwellia asteriadis</name>
    <dbReference type="NCBI Taxonomy" id="517723"/>
    <lineage>
        <taxon>Bacteria</taxon>
        <taxon>Pseudomonadati</taxon>
        <taxon>Pseudomonadota</taxon>
        <taxon>Gammaproteobacteria</taxon>
        <taxon>Alteromonadales</taxon>
        <taxon>Colwelliaceae</taxon>
        <taxon>Colwellia</taxon>
    </lineage>
</organism>
<gene>
    <name evidence="2" type="ORF">GCM10009111_09570</name>
</gene>
<comment type="caution">
    <text evidence="2">The sequence shown here is derived from an EMBL/GenBank/DDBJ whole genome shotgun (WGS) entry which is preliminary data.</text>
</comment>
<dbReference type="RefSeq" id="WP_343815603.1">
    <property type="nucleotide sequence ID" value="NZ_BAAAFA010000002.1"/>
</dbReference>
<dbReference type="Proteomes" id="UP001500021">
    <property type="component" value="Unassembled WGS sequence"/>
</dbReference>
<accession>A0ABN1L4M6</accession>
<reference evidence="3" key="1">
    <citation type="journal article" date="2019" name="Int. J. Syst. Evol. Microbiol.">
        <title>The Global Catalogue of Microorganisms (GCM) 10K type strain sequencing project: providing services to taxonomists for standard genome sequencing and annotation.</title>
        <authorList>
            <consortium name="The Broad Institute Genomics Platform"/>
            <consortium name="The Broad Institute Genome Sequencing Center for Infectious Disease"/>
            <person name="Wu L."/>
            <person name="Ma J."/>
        </authorList>
    </citation>
    <scope>NUCLEOTIDE SEQUENCE [LARGE SCALE GENOMIC DNA]</scope>
    <source>
        <strain evidence="3">JCM 15608</strain>
    </source>
</reference>
<evidence type="ECO:0008006" key="4">
    <source>
        <dbReference type="Google" id="ProtNLM"/>
    </source>
</evidence>
<dbReference type="InterPro" id="IPR021730">
    <property type="entry name" value="YdbH"/>
</dbReference>
<keyword evidence="1" id="KW-1133">Transmembrane helix</keyword>
<proteinExistence type="predicted"/>
<evidence type="ECO:0000313" key="2">
    <source>
        <dbReference type="EMBL" id="GAA0813721.1"/>
    </source>
</evidence>
<evidence type="ECO:0000313" key="3">
    <source>
        <dbReference type="Proteomes" id="UP001500021"/>
    </source>
</evidence>
<dbReference type="EMBL" id="BAAAFA010000002">
    <property type="protein sequence ID" value="GAA0813721.1"/>
    <property type="molecule type" value="Genomic_DNA"/>
</dbReference>
<evidence type="ECO:0000256" key="1">
    <source>
        <dbReference type="SAM" id="Phobius"/>
    </source>
</evidence>